<dbReference type="EMBL" id="JANIGO010000001">
    <property type="protein sequence ID" value="MCQ8895530.1"/>
    <property type="molecule type" value="Genomic_DNA"/>
</dbReference>
<organism evidence="2 3">
    <name type="scientific">Limnobacter humi</name>
    <dbReference type="NCBI Taxonomy" id="1778671"/>
    <lineage>
        <taxon>Bacteria</taxon>
        <taxon>Pseudomonadati</taxon>
        <taxon>Pseudomonadota</taxon>
        <taxon>Betaproteobacteria</taxon>
        <taxon>Burkholderiales</taxon>
        <taxon>Burkholderiaceae</taxon>
        <taxon>Limnobacter</taxon>
    </lineage>
</organism>
<evidence type="ECO:0000313" key="2">
    <source>
        <dbReference type="EMBL" id="MCQ8895530.1"/>
    </source>
</evidence>
<evidence type="ECO:0000313" key="3">
    <source>
        <dbReference type="Proteomes" id="UP001204142"/>
    </source>
</evidence>
<comment type="caution">
    <text evidence="2">The sequence shown here is derived from an EMBL/GenBank/DDBJ whole genome shotgun (WGS) entry which is preliminary data.</text>
</comment>
<name>A0ABT1WDD1_9BURK</name>
<feature type="domain" description="DUF1521" evidence="1">
    <location>
        <begin position="19"/>
        <end position="153"/>
    </location>
</feature>
<reference evidence="2 3" key="1">
    <citation type="submission" date="2022-07" db="EMBL/GenBank/DDBJ databases">
        <authorList>
            <person name="Xamxidin M."/>
            <person name="Wu M."/>
        </authorList>
    </citation>
    <scope>NUCLEOTIDE SEQUENCE [LARGE SCALE GENOMIC DNA]</scope>
    <source>
        <strain evidence="2 3">NBRC 111650</strain>
    </source>
</reference>
<accession>A0ABT1WDD1</accession>
<keyword evidence="3" id="KW-1185">Reference proteome</keyword>
<dbReference type="Pfam" id="PF07481">
    <property type="entry name" value="DUF1521"/>
    <property type="match status" value="1"/>
</dbReference>
<sequence>MGINSISAVPSATDPNMLTINLGSQWTLFIDEKNSQIIIQNNLTGGRSTRIWGDPHVDLNNDGTNDFDFWNQTTFNLEGGGKITFETEPWQGNANMFVVRRILVTYGNDAMLVDGISQNRLGDLKHTMFTGQAASIDAALADGDGFNLGANGQLTTHSGDLVINQQSSGITGFRADANEFSSGDLALRNALYQQVSETGLLGAMQRIGVNVQLCEGDYNLAAATSTSDLAGLMTLQASLSRLGMVMQSNTGAFDKVISVAAQSSQKIMQS</sequence>
<protein>
    <submittedName>
        <fullName evidence="2">DUF1521 domain-containing protein</fullName>
    </submittedName>
</protein>
<gene>
    <name evidence="2" type="ORF">NQT62_03625</name>
</gene>
<dbReference type="Proteomes" id="UP001204142">
    <property type="component" value="Unassembled WGS sequence"/>
</dbReference>
<evidence type="ECO:0000259" key="1">
    <source>
        <dbReference type="Pfam" id="PF07481"/>
    </source>
</evidence>
<dbReference type="RefSeq" id="WP_256763209.1">
    <property type="nucleotide sequence ID" value="NZ_JANIGO010000001.1"/>
</dbReference>
<dbReference type="InterPro" id="IPR011086">
    <property type="entry name" value="DUF1521"/>
</dbReference>
<proteinExistence type="predicted"/>